<dbReference type="Proteomes" id="UP000297496">
    <property type="component" value="Unassembled WGS sequence"/>
</dbReference>
<feature type="transmembrane region" description="Helical" evidence="1">
    <location>
        <begin position="20"/>
        <end position="41"/>
    </location>
</feature>
<dbReference type="InterPro" id="IPR013099">
    <property type="entry name" value="K_chnl_dom"/>
</dbReference>
<accession>A0A4Z1CPV4</accession>
<dbReference type="EMBL" id="SRRO01000001">
    <property type="protein sequence ID" value="TGN66987.1"/>
    <property type="molecule type" value="Genomic_DNA"/>
</dbReference>
<keyword evidence="4" id="KW-1185">Reference proteome</keyword>
<feature type="transmembrane region" description="Helical" evidence="1">
    <location>
        <begin position="153"/>
        <end position="172"/>
    </location>
</feature>
<feature type="transmembrane region" description="Helical" evidence="1">
    <location>
        <begin position="75"/>
        <end position="97"/>
    </location>
</feature>
<comment type="caution">
    <text evidence="3">The sequence shown here is derived from an EMBL/GenBank/DDBJ whole genome shotgun (WGS) entry which is preliminary data.</text>
</comment>
<keyword evidence="3" id="KW-0407">Ion channel</keyword>
<keyword evidence="3" id="KW-0406">Ion transport</keyword>
<feature type="transmembrane region" description="Helical" evidence="1">
    <location>
        <begin position="50"/>
        <end position="69"/>
    </location>
</feature>
<dbReference type="Gene3D" id="1.10.287.70">
    <property type="match status" value="1"/>
</dbReference>
<dbReference type="Pfam" id="PF07885">
    <property type="entry name" value="Ion_trans_2"/>
    <property type="match status" value="1"/>
</dbReference>
<keyword evidence="3" id="KW-0813">Transport</keyword>
<gene>
    <name evidence="3" type="ORF">EXE59_19980</name>
</gene>
<keyword evidence="1" id="KW-0812">Transmembrane</keyword>
<feature type="domain" description="Potassium channel" evidence="2">
    <location>
        <begin position="116"/>
        <end position="197"/>
    </location>
</feature>
<evidence type="ECO:0000313" key="4">
    <source>
        <dbReference type="Proteomes" id="UP000297496"/>
    </source>
</evidence>
<keyword evidence="1" id="KW-1133">Transmembrane helix</keyword>
<feature type="transmembrane region" description="Helical" evidence="1">
    <location>
        <begin position="109"/>
        <end position="133"/>
    </location>
</feature>
<dbReference type="AlphaFoldDB" id="A0A4Z1CPV4"/>
<feature type="transmembrane region" description="Helical" evidence="1">
    <location>
        <begin position="184"/>
        <end position="202"/>
    </location>
</feature>
<proteinExistence type="predicted"/>
<protein>
    <submittedName>
        <fullName evidence="3">Two pore domain potassium channel family protein</fullName>
    </submittedName>
</protein>
<evidence type="ECO:0000313" key="3">
    <source>
        <dbReference type="EMBL" id="TGN66987.1"/>
    </source>
</evidence>
<dbReference type="SUPFAM" id="SSF81324">
    <property type="entry name" value="Voltage-gated potassium channels"/>
    <property type="match status" value="1"/>
</dbReference>
<dbReference type="GO" id="GO:0034220">
    <property type="term" value="P:monoatomic ion transmembrane transport"/>
    <property type="evidence" value="ECO:0007669"/>
    <property type="project" value="UniProtKB-KW"/>
</dbReference>
<organism evidence="3 4">
    <name type="scientific">Nocardioides eburneiflavus</name>
    <dbReference type="NCBI Taxonomy" id="2518372"/>
    <lineage>
        <taxon>Bacteria</taxon>
        <taxon>Bacillati</taxon>
        <taxon>Actinomycetota</taxon>
        <taxon>Actinomycetes</taxon>
        <taxon>Propionibacteriales</taxon>
        <taxon>Nocardioidaceae</taxon>
        <taxon>Nocardioides</taxon>
    </lineage>
</organism>
<keyword evidence="1" id="KW-0472">Membrane</keyword>
<dbReference type="OrthoDB" id="4837979at2"/>
<sequence length="205" mass="22173">MLLGAQLLQVLLWPFLDDSVVGRAGLGGIGMLAVAAAVLAVRRTPMASRVILLLGAPAMVLTLIEPVFADEDVVVLLSGVLHTPFYFYVSYAMLRYLLHDDKVTTDEYFATGAAFTVVAWGFAYLFSCVQVVWPGSFSSGSGAVDQTWFELLYLSFSILTSVGLSDIVAVGAQARSVVMVEMMTGVFYIAMVVARMVGLTILRQR</sequence>
<reference evidence="3 4" key="1">
    <citation type="submission" date="2019-04" db="EMBL/GenBank/DDBJ databases">
        <title>Three New Species of Nocardioides, Nocardioides euryhalodurans sp. nov., Nocardioides seonyuensis sp. nov. and Nocardioides eburneoflavus sp. nov. Isolated from Soil.</title>
        <authorList>
            <person name="Roh S.G."/>
            <person name="Lee C."/>
            <person name="Kim M.-K."/>
            <person name="Kim S.B."/>
        </authorList>
    </citation>
    <scope>NUCLEOTIDE SEQUENCE [LARGE SCALE GENOMIC DNA]</scope>
    <source>
        <strain evidence="3 4">MMS17-SY213</strain>
    </source>
</reference>
<evidence type="ECO:0000259" key="2">
    <source>
        <dbReference type="Pfam" id="PF07885"/>
    </source>
</evidence>
<name>A0A4Z1CPV4_9ACTN</name>
<evidence type="ECO:0000256" key="1">
    <source>
        <dbReference type="SAM" id="Phobius"/>
    </source>
</evidence>